<protein>
    <recommendedName>
        <fullName evidence="4">Phosphoribosyltransferase domain-containing protein</fullName>
    </recommendedName>
</protein>
<reference evidence="2" key="1">
    <citation type="submission" date="2022-07" db="EMBL/GenBank/DDBJ databases">
        <title>Phylogenomic reconstructions and comparative analyses of Kickxellomycotina fungi.</title>
        <authorList>
            <person name="Reynolds N.K."/>
            <person name="Stajich J.E."/>
            <person name="Barry K."/>
            <person name="Grigoriev I.V."/>
            <person name="Crous P."/>
            <person name="Smith M.E."/>
        </authorList>
    </citation>
    <scope>NUCLEOTIDE SEQUENCE</scope>
    <source>
        <strain evidence="2">NBRC 105413</strain>
    </source>
</reference>
<accession>A0A9W7XJH2</accession>
<feature type="region of interest" description="Disordered" evidence="1">
    <location>
        <begin position="1"/>
        <end position="23"/>
    </location>
</feature>
<evidence type="ECO:0000313" key="2">
    <source>
        <dbReference type="EMBL" id="KAJ1644012.1"/>
    </source>
</evidence>
<dbReference type="Proteomes" id="UP001145021">
    <property type="component" value="Unassembled WGS sequence"/>
</dbReference>
<dbReference type="Gene3D" id="3.30.1310.20">
    <property type="entry name" value="PRTase-like"/>
    <property type="match status" value="1"/>
</dbReference>
<evidence type="ECO:0008006" key="4">
    <source>
        <dbReference type="Google" id="ProtNLM"/>
    </source>
</evidence>
<dbReference type="InterPro" id="IPR029057">
    <property type="entry name" value="PRTase-like"/>
</dbReference>
<evidence type="ECO:0000256" key="1">
    <source>
        <dbReference type="SAM" id="MobiDB-lite"/>
    </source>
</evidence>
<keyword evidence="3" id="KW-1185">Reference proteome</keyword>
<proteinExistence type="predicted"/>
<feature type="compositionally biased region" description="Basic and acidic residues" evidence="1">
    <location>
        <begin position="1"/>
        <end position="18"/>
    </location>
</feature>
<organism evidence="2 3">
    <name type="scientific">Coemansia asiatica</name>
    <dbReference type="NCBI Taxonomy" id="1052880"/>
    <lineage>
        <taxon>Eukaryota</taxon>
        <taxon>Fungi</taxon>
        <taxon>Fungi incertae sedis</taxon>
        <taxon>Zoopagomycota</taxon>
        <taxon>Kickxellomycotina</taxon>
        <taxon>Kickxellomycetes</taxon>
        <taxon>Kickxellales</taxon>
        <taxon>Kickxellaceae</taxon>
        <taxon>Coemansia</taxon>
    </lineage>
</organism>
<comment type="caution">
    <text evidence="2">The sequence shown here is derived from an EMBL/GenBank/DDBJ whole genome shotgun (WGS) entry which is preliminary data.</text>
</comment>
<dbReference type="EMBL" id="JANBOH010000199">
    <property type="protein sequence ID" value="KAJ1644012.1"/>
    <property type="molecule type" value="Genomic_DNA"/>
</dbReference>
<sequence length="252" mass="26973">MVSLDRRQSQDTGRDRNRGTGRQAVFSDRIQAGQQLAGNLQQFAGDSSVVVLSISRGGAVVGSVIAESLGPDIPHLYYVVRAIPCATMPRLSLGSVAGDGSVRVDNALAKSVGVDTSSMSWLMQSIEDIDEELSSEQARFHLPAPTSAALQDRTLIVVDDGIEAGDMMREAIMHLRHCYQASKIVVAVPVCLADLRRQLQRHVACVVDIVSPIFVGSIARWYALGVVASEAEQRVLSCMFAGGASDSGFDVE</sequence>
<evidence type="ECO:0000313" key="3">
    <source>
        <dbReference type="Proteomes" id="UP001145021"/>
    </source>
</evidence>
<dbReference type="SUPFAM" id="SSF53271">
    <property type="entry name" value="PRTase-like"/>
    <property type="match status" value="1"/>
</dbReference>
<name>A0A9W7XJH2_9FUNG</name>
<dbReference type="AlphaFoldDB" id="A0A9W7XJH2"/>
<gene>
    <name evidence="2" type="ORF">LPJ64_004260</name>
</gene>
<dbReference type="Gene3D" id="3.40.50.2020">
    <property type="match status" value="1"/>
</dbReference>